<dbReference type="Pfam" id="PF02653">
    <property type="entry name" value="BPD_transp_2"/>
    <property type="match status" value="1"/>
</dbReference>
<evidence type="ECO:0000256" key="3">
    <source>
        <dbReference type="ARBA" id="ARBA00022692"/>
    </source>
</evidence>
<feature type="transmembrane region" description="Helical" evidence="6">
    <location>
        <begin position="46"/>
        <end position="67"/>
    </location>
</feature>
<dbReference type="InterPro" id="IPR001851">
    <property type="entry name" value="ABC_transp_permease"/>
</dbReference>
<accession>A0A849I787</accession>
<dbReference type="Proteomes" id="UP000564885">
    <property type="component" value="Unassembled WGS sequence"/>
</dbReference>
<evidence type="ECO:0000313" key="8">
    <source>
        <dbReference type="Proteomes" id="UP000564885"/>
    </source>
</evidence>
<protein>
    <submittedName>
        <fullName evidence="7">ABC transporter permease</fullName>
    </submittedName>
</protein>
<organism evidence="7 8">
    <name type="scientific">Enterovirga aerilata</name>
    <dbReference type="NCBI Taxonomy" id="2730920"/>
    <lineage>
        <taxon>Bacteria</taxon>
        <taxon>Pseudomonadati</taxon>
        <taxon>Pseudomonadota</taxon>
        <taxon>Alphaproteobacteria</taxon>
        <taxon>Hyphomicrobiales</taxon>
        <taxon>Methylobacteriaceae</taxon>
        <taxon>Enterovirga</taxon>
    </lineage>
</organism>
<feature type="transmembrane region" description="Helical" evidence="6">
    <location>
        <begin position="183"/>
        <end position="202"/>
    </location>
</feature>
<evidence type="ECO:0000313" key="7">
    <source>
        <dbReference type="EMBL" id="NNM73614.1"/>
    </source>
</evidence>
<dbReference type="CDD" id="cd06580">
    <property type="entry name" value="TM_PBP1_transp_TpRbsC_like"/>
    <property type="match status" value="1"/>
</dbReference>
<keyword evidence="5 6" id="KW-0472">Membrane</keyword>
<sequence length="346" mass="36120">MLYATPFLAVALTAAAGTIVFGLMGYDGPRAVRDIFVAPLAHPDRWPELLVKAGPLALIATGLSVGFRANVWNIGAEGQYIAGAIAGTGVALATWGLSGAWILPAMCLAGMLGGMAWAAVPAFLRTRFGVSEILTSLMLTYVAVQLLFLLVRGPWKDPEGFNFPQTRMFTPDQTLPAISEGSLIHLGIPIALLVACIAWLLLARTVAGYEVKVVGLAPAAARHGGFSERRTIWLTLLGAGGLAGLAGIFEAAGPFGQLTPQFPGGYGYTAIIVAFLGRLHPVGIILAALVLAVTHVGGELAQTGVGLPQAATGMFQAMLLFFLLATDVLIRFRPVLARPARARAAA</sequence>
<dbReference type="GO" id="GO:0005886">
    <property type="term" value="C:plasma membrane"/>
    <property type="evidence" value="ECO:0007669"/>
    <property type="project" value="UniProtKB-SubCell"/>
</dbReference>
<evidence type="ECO:0000256" key="1">
    <source>
        <dbReference type="ARBA" id="ARBA00004651"/>
    </source>
</evidence>
<dbReference type="GO" id="GO:0022857">
    <property type="term" value="F:transmembrane transporter activity"/>
    <property type="evidence" value="ECO:0007669"/>
    <property type="project" value="InterPro"/>
</dbReference>
<feature type="transmembrane region" description="Helical" evidence="6">
    <location>
        <begin position="305"/>
        <end position="325"/>
    </location>
</feature>
<keyword evidence="3 6" id="KW-0812">Transmembrane</keyword>
<feature type="transmembrane region" description="Helical" evidence="6">
    <location>
        <begin position="136"/>
        <end position="155"/>
    </location>
</feature>
<name>A0A849I787_9HYPH</name>
<comment type="subcellular location">
    <subcellularLocation>
        <location evidence="1">Cell membrane</location>
        <topology evidence="1">Multi-pass membrane protein</topology>
    </subcellularLocation>
</comment>
<dbReference type="EMBL" id="JABEPP010000004">
    <property type="protein sequence ID" value="NNM73614.1"/>
    <property type="molecule type" value="Genomic_DNA"/>
</dbReference>
<keyword evidence="2" id="KW-1003">Cell membrane</keyword>
<evidence type="ECO:0000256" key="6">
    <source>
        <dbReference type="SAM" id="Phobius"/>
    </source>
</evidence>
<feature type="transmembrane region" description="Helical" evidence="6">
    <location>
        <begin position="232"/>
        <end position="253"/>
    </location>
</feature>
<dbReference type="AlphaFoldDB" id="A0A849I787"/>
<keyword evidence="8" id="KW-1185">Reference proteome</keyword>
<evidence type="ECO:0000256" key="2">
    <source>
        <dbReference type="ARBA" id="ARBA00022475"/>
    </source>
</evidence>
<reference evidence="7 8" key="1">
    <citation type="submission" date="2020-04" db="EMBL/GenBank/DDBJ databases">
        <title>Enterovirga sp. isolate from soil.</title>
        <authorList>
            <person name="Chea S."/>
            <person name="Kim D.-U."/>
        </authorList>
    </citation>
    <scope>NUCLEOTIDE SEQUENCE [LARGE SCALE GENOMIC DNA]</scope>
    <source>
        <strain evidence="7 8">DB1703</strain>
    </source>
</reference>
<comment type="caution">
    <text evidence="7">The sequence shown here is derived from an EMBL/GenBank/DDBJ whole genome shotgun (WGS) entry which is preliminary data.</text>
</comment>
<dbReference type="PANTHER" id="PTHR47089">
    <property type="entry name" value="ABC TRANSPORTER, PERMEASE PROTEIN"/>
    <property type="match status" value="1"/>
</dbReference>
<feature type="transmembrane region" description="Helical" evidence="6">
    <location>
        <begin position="79"/>
        <end position="97"/>
    </location>
</feature>
<feature type="transmembrane region" description="Helical" evidence="6">
    <location>
        <begin position="7"/>
        <end position="26"/>
    </location>
</feature>
<evidence type="ECO:0000256" key="4">
    <source>
        <dbReference type="ARBA" id="ARBA00022989"/>
    </source>
</evidence>
<dbReference type="PANTHER" id="PTHR47089:SF1">
    <property type="entry name" value="GUANOSINE ABC TRANSPORTER PERMEASE PROTEIN NUPP"/>
    <property type="match status" value="1"/>
</dbReference>
<proteinExistence type="predicted"/>
<evidence type="ECO:0000256" key="5">
    <source>
        <dbReference type="ARBA" id="ARBA00023136"/>
    </source>
</evidence>
<keyword evidence="4 6" id="KW-1133">Transmembrane helix</keyword>
<gene>
    <name evidence="7" type="ORF">HJG44_14595</name>
</gene>
<dbReference type="RefSeq" id="WP_171219547.1">
    <property type="nucleotide sequence ID" value="NZ_JABEPP010000004.1"/>
</dbReference>
<feature type="transmembrane region" description="Helical" evidence="6">
    <location>
        <begin position="265"/>
        <end position="293"/>
    </location>
</feature>
<feature type="transmembrane region" description="Helical" evidence="6">
    <location>
        <begin position="103"/>
        <end position="124"/>
    </location>
</feature>